<evidence type="ECO:0000313" key="5">
    <source>
        <dbReference type="Proteomes" id="UP000065473"/>
    </source>
</evidence>
<dbReference type="Proteomes" id="UP000060043">
    <property type="component" value="Chromosome"/>
</dbReference>
<accession>A0A0U3H7B6</accession>
<keyword evidence="1" id="KW-0812">Transmembrane</keyword>
<dbReference type="InterPro" id="IPR007981">
    <property type="entry name" value="Peptidase_A5"/>
</dbReference>
<feature type="transmembrane region" description="Helical" evidence="1">
    <location>
        <begin position="517"/>
        <end position="537"/>
    </location>
</feature>
<organism evidence="2 5">
    <name type="scientific">Sulfolobus acidocaldarius</name>
    <dbReference type="NCBI Taxonomy" id="2285"/>
    <lineage>
        <taxon>Archaea</taxon>
        <taxon>Thermoproteota</taxon>
        <taxon>Thermoprotei</taxon>
        <taxon>Sulfolobales</taxon>
        <taxon>Sulfolobaceae</taxon>
        <taxon>Sulfolobus</taxon>
    </lineage>
</organism>
<dbReference type="Proteomes" id="UP000065473">
    <property type="component" value="Chromosome"/>
</dbReference>
<evidence type="ECO:0000313" key="4">
    <source>
        <dbReference type="Proteomes" id="UP000060043"/>
    </source>
</evidence>
<gene>
    <name evidence="2" type="ORF">ATY89_01220</name>
    <name evidence="3" type="ORF">ATZ20_04255</name>
</gene>
<keyword evidence="1" id="KW-1133">Transmembrane helix</keyword>
<dbReference type="Pfam" id="PF05317">
    <property type="entry name" value="Thermopsin"/>
    <property type="match status" value="1"/>
</dbReference>
<evidence type="ECO:0008006" key="6">
    <source>
        <dbReference type="Google" id="ProtNLM"/>
    </source>
</evidence>
<proteinExistence type="predicted"/>
<sequence>MKKSVYLILYLLTCALCVHFSAVPIGISSYQGTILTPSVLGYANISSLLAYSNSSQNPYGASLQLNVMLQVNTTTSKTYYFWLQNVASFLTNDKVAYFLDNVWNVTTPYTQISNVKGNGQVYTISNGPYGQSFYGYTSNYPIRYNYPFSFYMFINTSYSGSLVTVEFGYVIVQNSTVIPPVVETYDEVQLRINGVQGASIIVNDSYTPSEVIENVPYLGMLEDCELVWGGLSNGEKTSFENMSSLLAMYYLSDQQWKPFKNIFDYGFDTAEGAYNLNVSLSNQGYALVRVGSENFQLLDTNFTPPQPSFTYVRITSKVPLVINNKLLNNYTSYINSPLSITMFNDFSINKTAIAMLKTNNNTLTIFPSSWFKNVTLVPDYEFLYFVTVNSQIPLSAQVNGINTTLNTGLYPGDTQVVIQNLTYYESNDMRIVILKVQPSLNFTINSPLNVSVSTKVQYLVTINGISKWVDNGSKIELNQTIPFYYSGVYFGTFKLYPGESIVVTQPINESLKLYPNYGNIGIIVSLIAVMLILYLVIRRK</sequence>
<protein>
    <recommendedName>
        <fullName evidence="6">Thermopsin</fullName>
    </recommendedName>
</protein>
<dbReference type="EMBL" id="CP013694">
    <property type="protein sequence ID" value="ALU30519.1"/>
    <property type="molecule type" value="Genomic_DNA"/>
</dbReference>
<reference evidence="4 5" key="1">
    <citation type="submission" date="2015-12" db="EMBL/GenBank/DDBJ databases">
        <title>A stable core within a dynamic pangenome in Sulfolobus acidocaldarius.</title>
        <authorList>
            <person name="Anderson R."/>
            <person name="Kouris A."/>
            <person name="Seward C."/>
            <person name="Campbell K."/>
            <person name="Whitaker R."/>
        </authorList>
    </citation>
    <scope>NUCLEOTIDE SEQUENCE [LARGE SCALE GENOMIC DNA]</scope>
    <source>
        <strain evidence="2 5">GG12-C01-09</strain>
        <strain evidence="3 4">NG05B_CO5_07</strain>
    </source>
</reference>
<dbReference type="RefSeq" id="WP_011277908.1">
    <property type="nucleotide sequence ID" value="NZ_BHWZ01000002.1"/>
</dbReference>
<evidence type="ECO:0000313" key="3">
    <source>
        <dbReference type="EMBL" id="ALU32781.1"/>
    </source>
</evidence>
<dbReference type="AlphaFoldDB" id="A0A0U3H7B6"/>
<evidence type="ECO:0000256" key="1">
    <source>
        <dbReference type="SAM" id="Phobius"/>
    </source>
</evidence>
<dbReference type="GeneID" id="14551558"/>
<evidence type="ECO:0000313" key="2">
    <source>
        <dbReference type="EMBL" id="ALU30519.1"/>
    </source>
</evidence>
<keyword evidence="1" id="KW-0472">Membrane</keyword>
<dbReference type="OrthoDB" id="28853at2157"/>
<dbReference type="EMBL" id="CP013695">
    <property type="protein sequence ID" value="ALU32781.1"/>
    <property type="molecule type" value="Genomic_DNA"/>
</dbReference>
<name>A0A0U3H7B6_9CREN</name>